<dbReference type="RefSeq" id="WP_277103856.1">
    <property type="nucleotide sequence ID" value="NZ_BAAAJS010000014.1"/>
</dbReference>
<keyword evidence="3" id="KW-1185">Reference proteome</keyword>
<dbReference type="Proteomes" id="UP001183619">
    <property type="component" value="Unassembled WGS sequence"/>
</dbReference>
<dbReference type="CDD" id="cd21904">
    <property type="entry name" value="TtfA-like"/>
    <property type="match status" value="1"/>
</dbReference>
<gene>
    <name evidence="2" type="ORF">J2S37_000468</name>
</gene>
<evidence type="ECO:0000313" key="2">
    <source>
        <dbReference type="EMBL" id="MDR7353930.1"/>
    </source>
</evidence>
<dbReference type="InterPro" id="IPR049726">
    <property type="entry name" value="TtfA-like_core"/>
</dbReference>
<feature type="region of interest" description="Disordered" evidence="1">
    <location>
        <begin position="444"/>
        <end position="476"/>
    </location>
</feature>
<name>A0ABU2B5N7_9CORY</name>
<evidence type="ECO:0000313" key="3">
    <source>
        <dbReference type="Proteomes" id="UP001183619"/>
    </source>
</evidence>
<comment type="caution">
    <text evidence="2">The sequence shown here is derived from an EMBL/GenBank/DDBJ whole genome shotgun (WGS) entry which is preliminary data.</text>
</comment>
<protein>
    <recommendedName>
        <fullName evidence="4">Secreted or membrane protein</fullName>
    </recommendedName>
</protein>
<feature type="region of interest" description="Disordered" evidence="1">
    <location>
        <begin position="28"/>
        <end position="59"/>
    </location>
</feature>
<dbReference type="EMBL" id="JAVDYF010000001">
    <property type="protein sequence ID" value="MDR7353930.1"/>
    <property type="molecule type" value="Genomic_DNA"/>
</dbReference>
<proteinExistence type="predicted"/>
<feature type="compositionally biased region" description="Polar residues" evidence="1">
    <location>
        <begin position="458"/>
        <end position="476"/>
    </location>
</feature>
<evidence type="ECO:0000256" key="1">
    <source>
        <dbReference type="SAM" id="MobiDB-lite"/>
    </source>
</evidence>
<reference evidence="2 3" key="1">
    <citation type="submission" date="2023-07" db="EMBL/GenBank/DDBJ databases">
        <title>Sequencing the genomes of 1000 actinobacteria strains.</title>
        <authorList>
            <person name="Klenk H.-P."/>
        </authorList>
    </citation>
    <scope>NUCLEOTIDE SEQUENCE [LARGE SCALE GENOMIC DNA]</scope>
    <source>
        <strain evidence="2 3">DSM 44508</strain>
    </source>
</reference>
<evidence type="ECO:0008006" key="4">
    <source>
        <dbReference type="Google" id="ProtNLM"/>
    </source>
</evidence>
<accession>A0ABU2B5N7</accession>
<organism evidence="2 3">
    <name type="scientific">Corynebacterium felinum</name>
    <dbReference type="NCBI Taxonomy" id="131318"/>
    <lineage>
        <taxon>Bacteria</taxon>
        <taxon>Bacillati</taxon>
        <taxon>Actinomycetota</taxon>
        <taxon>Actinomycetes</taxon>
        <taxon>Mycobacteriales</taxon>
        <taxon>Corynebacteriaceae</taxon>
        <taxon>Corynebacterium</taxon>
    </lineage>
</organism>
<sequence length="476" mass="51841">MIFVLAALIGAAAAALFYLDYQRKRPEHPTLPAQTPVKKQVAETRTPVATAEEEPHNPHLGVVEHATDTVDTVELEEVDPGEIATESELNELDETIEAQAIDDSADETVVAESADDFDTLERAHASEEDRSPQEALDALKSGLLPNLPGHARRVRRAWAEYREFSYTKTDAYLADEWSRVAASTGVAAKDVVSGKAAGYEMHLCDLGPATVVAMRRNFSSDIVAEAYRDHPQDTPPAEDLAEVSTVGDFTFYGTDPQAVARMIDSRVHAVTRTLPKEVQAIWVEGEWVLAQLPKTPSYELWEDTLEPLALLADAACTLPPRPHAVLPIDFYDSDPTRPMAHRVAQPPRGEVLDEDEQPPVLPKISPHLVREDDPVILPSRAKAQSRGVVTPHDIGADDVEAIADPNHRAPQHSDFHGTRVLRDTSQGSSIFIDGHAETGAQICGENTTCTTDSDKQAHNPNAQGETNTTPKGNLGS</sequence>